<dbReference type="AlphaFoldDB" id="J2ZDU1"/>
<comment type="caution">
    <text evidence="2">The sequence shown here is derived from an EMBL/GenBank/DDBJ whole genome shotgun (WGS) entry which is preliminary data.</text>
</comment>
<sequence length="48" mass="5745">MQSTRLYGRSRGHLSSIKHEKPRERRCFPSVSGRFTRKQSREEAEKRP</sequence>
<protein>
    <submittedName>
        <fullName evidence="2">Uncharacterized protein</fullName>
    </submittedName>
</protein>
<dbReference type="Proteomes" id="UP000007813">
    <property type="component" value="Unassembled WGS sequence"/>
</dbReference>
<feature type="region of interest" description="Disordered" evidence="1">
    <location>
        <begin position="1"/>
        <end position="48"/>
    </location>
</feature>
<name>J2ZDU1_9EURY</name>
<evidence type="ECO:0000313" key="3">
    <source>
        <dbReference type="Proteomes" id="UP000007813"/>
    </source>
</evidence>
<feature type="compositionally biased region" description="Basic and acidic residues" evidence="1">
    <location>
        <begin position="39"/>
        <end position="48"/>
    </location>
</feature>
<proteinExistence type="predicted"/>
<feature type="compositionally biased region" description="Basic and acidic residues" evidence="1">
    <location>
        <begin position="17"/>
        <end position="27"/>
    </location>
</feature>
<evidence type="ECO:0000313" key="2">
    <source>
        <dbReference type="EMBL" id="EJN58845.1"/>
    </source>
</evidence>
<reference evidence="2 3" key="1">
    <citation type="journal article" date="2012" name="J. Bacteriol.">
        <title>Draft Genome Sequence of the Extremely Halophilic Archaeon Halogranum salarium B-1T.</title>
        <authorList>
            <person name="Kim K.K."/>
            <person name="Lee K.C."/>
            <person name="Lee J.S."/>
        </authorList>
    </citation>
    <scope>NUCLEOTIDE SEQUENCE [LARGE SCALE GENOMIC DNA]</scope>
    <source>
        <strain evidence="2 3">B-1</strain>
    </source>
</reference>
<organism evidence="2 3">
    <name type="scientific">Halogranum salarium B-1</name>
    <dbReference type="NCBI Taxonomy" id="1210908"/>
    <lineage>
        <taxon>Archaea</taxon>
        <taxon>Methanobacteriati</taxon>
        <taxon>Methanobacteriota</taxon>
        <taxon>Stenosarchaea group</taxon>
        <taxon>Halobacteria</taxon>
        <taxon>Halobacteriales</taxon>
        <taxon>Haloferacaceae</taxon>
    </lineage>
</organism>
<evidence type="ECO:0000256" key="1">
    <source>
        <dbReference type="SAM" id="MobiDB-lite"/>
    </source>
</evidence>
<accession>J2ZDU1</accession>
<dbReference type="EMBL" id="ALJD01000006">
    <property type="protein sequence ID" value="EJN58845.1"/>
    <property type="molecule type" value="Genomic_DNA"/>
</dbReference>
<gene>
    <name evidence="2" type="ORF">HSB1_22660</name>
</gene>